<dbReference type="GO" id="GO:0030424">
    <property type="term" value="C:axon"/>
    <property type="evidence" value="ECO:0007669"/>
    <property type="project" value="TreeGrafter"/>
</dbReference>
<dbReference type="InterPro" id="IPR003598">
    <property type="entry name" value="Ig_sub2"/>
</dbReference>
<evidence type="ECO:0000256" key="3">
    <source>
        <dbReference type="ARBA" id="ARBA00023319"/>
    </source>
</evidence>
<feature type="domain" description="Ig-like" evidence="7">
    <location>
        <begin position="531"/>
        <end position="647"/>
    </location>
</feature>
<dbReference type="Gene3D" id="2.60.40.10">
    <property type="entry name" value="Immunoglobulins"/>
    <property type="match status" value="11"/>
</dbReference>
<feature type="compositionally biased region" description="Basic and acidic residues" evidence="4">
    <location>
        <begin position="1447"/>
        <end position="1463"/>
    </location>
</feature>
<feature type="domain" description="Ig-like" evidence="7">
    <location>
        <begin position="132"/>
        <end position="203"/>
    </location>
</feature>
<dbReference type="InterPro" id="IPR036179">
    <property type="entry name" value="Ig-like_dom_sf"/>
</dbReference>
<evidence type="ECO:0000256" key="5">
    <source>
        <dbReference type="SAM" id="Phobius"/>
    </source>
</evidence>
<dbReference type="SUPFAM" id="SSF48726">
    <property type="entry name" value="Immunoglobulin"/>
    <property type="match status" value="9"/>
</dbReference>
<sequence length="1475" mass="159456">MNNLNKVFLCVLVIITLTLRVGALQFSPELADVYAVLNKPLWWTCSVLNTAQTRSVTFIWRFQDADIVKDGTRIAYGNGTLYFPQVLNTHFGKYTCIVSDSQSVIVSSALLQQAYISYSTVLQPNIQSVLLGGTAFLDCKAEGKPAPSLSWTLNGRNINRSSRVLITDLEAGHSMIQINSIVYADAGSYICVVNHVTLTQPISSGSALVRVYGPPVITSNLLDQVVPIGYNATFSCPANSEPKATITWLFTPSNGDGTPQQLSASQPSLYTDDAKGILQLMNVAEDRTGVYSCTWNNQHGSAFSEAKLLVAGNPQPPVFSTRPVDKTLTEGSDLTLSCGGTGNPGVSVVWVGPTGQVITTNLATQNNDSASVYGNSSVQASLGAEQAYAEGNGVLTIRNISRSVRGMYICRLVNSVGTVESVAYVNILYKPYIITPPQSVTVSEGFAFSLPCAAVGNPHPTISWNIPNKPTVNLTSVNSGMNSNSNEVVLDNGDLSIVQASRIHRGLFTCYATNNIGSTAASAIVSVSGVPSFSATPVSQGVIEGDTVVLQCQADAYVDAQVTWYYRYIMDPSIQSTDILQYIKESLSQNNLPTDNMTMLQASESTTFSFINDTSLRFEHVSGGDAGLYLCLATNDHGSAFAAAILRVITIPVFKDTPTDRRVTLGSTVRLDCFPVGIPVPSQRWLFNQRAIEMNPRTVLYINGSLLISNVQESDLGNYTCRAINQAGERSSSAILTVSTLPYFLTAPVNTTTAAGSTAIIPCRGNSPTSFQVVWYLSDVAGNPLRPLDLTVGNQNTASPVSRFQVSSEGDLIFKCVEQSDANWYICVLSNSDGSTPSNPAYLTVDILPSIISTEVAYTLMLGQTGNITCQATGLPLPVVSWLTPVKVEYTEASAGEITVSVEETLQYVNSTLTILSVNMERDAGVWTCKACNEIGCRLQRVTLNLTGNAIIRQLIGQEFDDDYFFSCITAGLPVPNITYSSGGNLITNLTEGHTVVANDLWIRRDKIKSEYTCQIDTVNGSYAKLSSPPGVGILTVNPTSDSLTVLMTHSEPIPYLTPSKFLLRLAADSTNSWKTETFFLSSQLEDYLEVESGAVAGNSTPASCTERSIVKRNANAENTAPKDFTVSINSTGTEWVFSIEAIIRNLTSNTAYLLQASMVNIIGPGPYSPTVSAKTLAAAPSAVSNVTVTVYNRTATVAWKHPDPLNGQPEDTTVTVQLFNSRLDNSAIATVTVSVLQQPLATFQDLKTGDYNLKIFAYNTRTLTTSVVVTEVFQVYDYPPTYKPVIEGIKSLDGHVVQINWTVPLNPSSIFPPVTGYIIDVFTVEDGAVDIHKLQQTVNITGGSVSSKNIDHLQENTIYSLRVASRNSAGIGPYSDSRNVTTPFSEFSEQTFDNDATPWRTVAIVFIVVASSLIILATTLVVVYQIKIAKIRSIKLDSQPESDIPLDNKPEEEMQHDRDSRTVEGYQNDNTILY</sequence>
<evidence type="ECO:0000256" key="4">
    <source>
        <dbReference type="SAM" id="MobiDB-lite"/>
    </source>
</evidence>
<comment type="caution">
    <text evidence="9">The sequence shown here is derived from an EMBL/GenBank/DDBJ whole genome shotgun (WGS) entry which is preliminary data.</text>
</comment>
<feature type="transmembrane region" description="Helical" evidence="5">
    <location>
        <begin position="1403"/>
        <end position="1427"/>
    </location>
</feature>
<evidence type="ECO:0000259" key="7">
    <source>
        <dbReference type="PROSITE" id="PS50835"/>
    </source>
</evidence>
<evidence type="ECO:0000313" key="10">
    <source>
        <dbReference type="Proteomes" id="UP000678393"/>
    </source>
</evidence>
<organism evidence="9 10">
    <name type="scientific">Candidula unifasciata</name>
    <dbReference type="NCBI Taxonomy" id="100452"/>
    <lineage>
        <taxon>Eukaryota</taxon>
        <taxon>Metazoa</taxon>
        <taxon>Spiralia</taxon>
        <taxon>Lophotrochozoa</taxon>
        <taxon>Mollusca</taxon>
        <taxon>Gastropoda</taxon>
        <taxon>Heterobranchia</taxon>
        <taxon>Euthyneura</taxon>
        <taxon>Panpulmonata</taxon>
        <taxon>Eupulmonata</taxon>
        <taxon>Stylommatophora</taxon>
        <taxon>Helicina</taxon>
        <taxon>Helicoidea</taxon>
        <taxon>Geomitridae</taxon>
        <taxon>Candidula</taxon>
    </lineage>
</organism>
<feature type="chain" id="PRO_5035910722" evidence="6">
    <location>
        <begin position="24"/>
        <end position="1475"/>
    </location>
</feature>
<dbReference type="InterPro" id="IPR003599">
    <property type="entry name" value="Ig_sub"/>
</dbReference>
<feature type="domain" description="Ig-like" evidence="7">
    <location>
        <begin position="742"/>
        <end position="844"/>
    </location>
</feature>
<dbReference type="InterPro" id="IPR003961">
    <property type="entry name" value="FN3_dom"/>
</dbReference>
<feature type="compositionally biased region" description="Polar residues" evidence="4">
    <location>
        <begin position="1466"/>
        <end position="1475"/>
    </location>
</feature>
<name>A0A8S3Z8M8_9EUPU</name>
<evidence type="ECO:0000256" key="1">
    <source>
        <dbReference type="ARBA" id="ARBA00022737"/>
    </source>
</evidence>
<dbReference type="InterPro" id="IPR013151">
    <property type="entry name" value="Immunoglobulin_dom"/>
</dbReference>
<evidence type="ECO:0000259" key="8">
    <source>
        <dbReference type="PROSITE" id="PS50853"/>
    </source>
</evidence>
<feature type="region of interest" description="Disordered" evidence="4">
    <location>
        <begin position="1441"/>
        <end position="1475"/>
    </location>
</feature>
<dbReference type="InterPro" id="IPR003006">
    <property type="entry name" value="Ig/MHC_CS"/>
</dbReference>
<feature type="domain" description="Ig-like" evidence="7">
    <location>
        <begin position="28"/>
        <end position="107"/>
    </location>
</feature>
<evidence type="ECO:0000256" key="6">
    <source>
        <dbReference type="SAM" id="SignalP"/>
    </source>
</evidence>
<dbReference type="GO" id="GO:0098632">
    <property type="term" value="F:cell-cell adhesion mediator activity"/>
    <property type="evidence" value="ECO:0007669"/>
    <property type="project" value="TreeGrafter"/>
</dbReference>
<dbReference type="InterPro" id="IPR013098">
    <property type="entry name" value="Ig_I-set"/>
</dbReference>
<feature type="signal peptide" evidence="6">
    <location>
        <begin position="1"/>
        <end position="23"/>
    </location>
</feature>
<dbReference type="PANTHER" id="PTHR10075:SF100">
    <property type="entry name" value="FASCICLIN-2"/>
    <property type="match status" value="1"/>
</dbReference>
<dbReference type="PANTHER" id="PTHR10075">
    <property type="entry name" value="BASIGIN RELATED"/>
    <property type="match status" value="1"/>
</dbReference>
<keyword evidence="6" id="KW-0732">Signal</keyword>
<dbReference type="InterPro" id="IPR036116">
    <property type="entry name" value="FN3_sf"/>
</dbReference>
<dbReference type="Pfam" id="PF13927">
    <property type="entry name" value="Ig_3"/>
    <property type="match status" value="5"/>
</dbReference>
<dbReference type="FunFam" id="2.60.40.10:FF:000032">
    <property type="entry name" value="palladin isoform X1"/>
    <property type="match status" value="1"/>
</dbReference>
<keyword evidence="5" id="KW-0472">Membrane</keyword>
<proteinExistence type="predicted"/>
<dbReference type="CDD" id="cd00063">
    <property type="entry name" value="FN3"/>
    <property type="match status" value="1"/>
</dbReference>
<dbReference type="OrthoDB" id="10038880at2759"/>
<gene>
    <name evidence="9" type="ORF">CUNI_LOCUS10136</name>
</gene>
<dbReference type="SMART" id="SM00060">
    <property type="entry name" value="FN3"/>
    <property type="match status" value="3"/>
</dbReference>
<dbReference type="SMART" id="SM00408">
    <property type="entry name" value="IGc2"/>
    <property type="match status" value="9"/>
</dbReference>
<keyword evidence="2" id="KW-1015">Disulfide bond</keyword>
<dbReference type="SUPFAM" id="SSF49265">
    <property type="entry name" value="Fibronectin type III"/>
    <property type="match status" value="2"/>
</dbReference>
<feature type="domain" description="Ig-like" evidence="7">
    <location>
        <begin position="317"/>
        <end position="426"/>
    </location>
</feature>
<dbReference type="GO" id="GO:0007156">
    <property type="term" value="P:homophilic cell adhesion via plasma membrane adhesion molecules"/>
    <property type="evidence" value="ECO:0007669"/>
    <property type="project" value="TreeGrafter"/>
</dbReference>
<dbReference type="PROSITE" id="PS00290">
    <property type="entry name" value="IG_MHC"/>
    <property type="match status" value="1"/>
</dbReference>
<dbReference type="PROSITE" id="PS50835">
    <property type="entry name" value="IG_LIKE"/>
    <property type="match status" value="9"/>
</dbReference>
<dbReference type="InterPro" id="IPR007110">
    <property type="entry name" value="Ig-like_dom"/>
</dbReference>
<dbReference type="SMART" id="SM00409">
    <property type="entry name" value="IG"/>
    <property type="match status" value="9"/>
</dbReference>
<protein>
    <submittedName>
        <fullName evidence="9">Uncharacterized protein</fullName>
    </submittedName>
</protein>
<keyword evidence="1" id="KW-0677">Repeat</keyword>
<evidence type="ECO:0000313" key="9">
    <source>
        <dbReference type="EMBL" id="CAG5124578.1"/>
    </source>
</evidence>
<keyword evidence="5" id="KW-0812">Transmembrane</keyword>
<feature type="domain" description="Fibronectin type-III" evidence="8">
    <location>
        <begin position="1281"/>
        <end position="1386"/>
    </location>
</feature>
<accession>A0A8S3Z8M8</accession>
<dbReference type="GO" id="GO:0007411">
    <property type="term" value="P:axon guidance"/>
    <property type="evidence" value="ECO:0007669"/>
    <property type="project" value="TreeGrafter"/>
</dbReference>
<dbReference type="Proteomes" id="UP000678393">
    <property type="component" value="Unassembled WGS sequence"/>
</dbReference>
<feature type="domain" description="Ig-like" evidence="7">
    <location>
        <begin position="214"/>
        <end position="309"/>
    </location>
</feature>
<dbReference type="Pfam" id="PF00047">
    <property type="entry name" value="ig"/>
    <property type="match status" value="1"/>
</dbReference>
<feature type="domain" description="Ig-like" evidence="7">
    <location>
        <begin position="849"/>
        <end position="945"/>
    </location>
</feature>
<feature type="domain" description="Ig-like" evidence="7">
    <location>
        <begin position="652"/>
        <end position="737"/>
    </location>
</feature>
<keyword evidence="5" id="KW-1133">Transmembrane helix</keyword>
<reference evidence="9" key="1">
    <citation type="submission" date="2021-04" db="EMBL/GenBank/DDBJ databases">
        <authorList>
            <consortium name="Molecular Ecology Group"/>
        </authorList>
    </citation>
    <scope>NUCLEOTIDE SEQUENCE</scope>
</reference>
<keyword evidence="3" id="KW-0393">Immunoglobulin domain</keyword>
<keyword evidence="10" id="KW-1185">Reference proteome</keyword>
<dbReference type="GO" id="GO:0005886">
    <property type="term" value="C:plasma membrane"/>
    <property type="evidence" value="ECO:0007669"/>
    <property type="project" value="TreeGrafter"/>
</dbReference>
<dbReference type="EMBL" id="CAJHNH020001813">
    <property type="protein sequence ID" value="CAG5124578.1"/>
    <property type="molecule type" value="Genomic_DNA"/>
</dbReference>
<dbReference type="Pfam" id="PF07679">
    <property type="entry name" value="I-set"/>
    <property type="match status" value="2"/>
</dbReference>
<feature type="domain" description="Ig-like" evidence="7">
    <location>
        <begin position="431"/>
        <end position="526"/>
    </location>
</feature>
<dbReference type="InterPro" id="IPR013783">
    <property type="entry name" value="Ig-like_fold"/>
</dbReference>
<dbReference type="PROSITE" id="PS50853">
    <property type="entry name" value="FN3"/>
    <property type="match status" value="1"/>
</dbReference>
<dbReference type="GO" id="GO:0070593">
    <property type="term" value="P:dendrite self-avoidance"/>
    <property type="evidence" value="ECO:0007669"/>
    <property type="project" value="TreeGrafter"/>
</dbReference>
<evidence type="ECO:0000256" key="2">
    <source>
        <dbReference type="ARBA" id="ARBA00023157"/>
    </source>
</evidence>